<keyword evidence="4" id="KW-1185">Reference proteome</keyword>
<dbReference type="RefSeq" id="WP_193779958.1">
    <property type="nucleotide sequence ID" value="NZ_JADDOJ010000022.1"/>
</dbReference>
<evidence type="ECO:0000313" key="3">
    <source>
        <dbReference type="EMBL" id="MBE7940415.1"/>
    </source>
</evidence>
<evidence type="ECO:0000256" key="1">
    <source>
        <dbReference type="SAM" id="MobiDB-lite"/>
    </source>
</evidence>
<dbReference type="InterPro" id="IPR035437">
    <property type="entry name" value="SNase_OB-fold_sf"/>
</dbReference>
<name>A0ABR9SDP9_9BURK</name>
<dbReference type="SUPFAM" id="SSF50199">
    <property type="entry name" value="Staphylococcal nuclease"/>
    <property type="match status" value="1"/>
</dbReference>
<protein>
    <submittedName>
        <fullName evidence="3">Thermonuclease family protein</fullName>
    </submittedName>
</protein>
<gene>
    <name evidence="3" type="ORF">IM725_07520</name>
</gene>
<feature type="domain" description="TNase-like" evidence="2">
    <location>
        <begin position="36"/>
        <end position="158"/>
    </location>
</feature>
<dbReference type="Gene3D" id="2.40.50.90">
    <property type="match status" value="1"/>
</dbReference>
<accession>A0ABR9SDP9</accession>
<dbReference type="EMBL" id="JADDOJ010000022">
    <property type="protein sequence ID" value="MBE7940415.1"/>
    <property type="molecule type" value="Genomic_DNA"/>
</dbReference>
<proteinExistence type="predicted"/>
<dbReference type="Pfam" id="PF00565">
    <property type="entry name" value="SNase"/>
    <property type="match status" value="1"/>
</dbReference>
<organism evidence="3 4">
    <name type="scientific">Ramlibacter aquaticus</name>
    <dbReference type="NCBI Taxonomy" id="2780094"/>
    <lineage>
        <taxon>Bacteria</taxon>
        <taxon>Pseudomonadati</taxon>
        <taxon>Pseudomonadota</taxon>
        <taxon>Betaproteobacteria</taxon>
        <taxon>Burkholderiales</taxon>
        <taxon>Comamonadaceae</taxon>
        <taxon>Ramlibacter</taxon>
    </lineage>
</organism>
<evidence type="ECO:0000259" key="2">
    <source>
        <dbReference type="PROSITE" id="PS50830"/>
    </source>
</evidence>
<dbReference type="PANTHER" id="PTHR12302:SF26">
    <property type="entry name" value="BLR1266 PROTEIN"/>
    <property type="match status" value="1"/>
</dbReference>
<dbReference type="InterPro" id="IPR016071">
    <property type="entry name" value="Staphylococal_nuclease_OB-fold"/>
</dbReference>
<dbReference type="PANTHER" id="PTHR12302">
    <property type="entry name" value="EBNA2 BINDING PROTEIN P100"/>
    <property type="match status" value="1"/>
</dbReference>
<reference evidence="3 4" key="1">
    <citation type="submission" date="2020-10" db="EMBL/GenBank/DDBJ databases">
        <title>Draft genome of Ramlibacter aquaticus LMG 30558.</title>
        <authorList>
            <person name="Props R."/>
        </authorList>
    </citation>
    <scope>NUCLEOTIDE SEQUENCE [LARGE SCALE GENOMIC DNA]</scope>
    <source>
        <strain evidence="3 4">LMG 30558</strain>
    </source>
</reference>
<dbReference type="SMART" id="SM00318">
    <property type="entry name" value="SNc"/>
    <property type="match status" value="1"/>
</dbReference>
<dbReference type="Proteomes" id="UP000715965">
    <property type="component" value="Unassembled WGS sequence"/>
</dbReference>
<sequence>MAASTISLPETWRGGLAALLLAVGLLGAPAVRAAPASFEAEVVHVTDGDTVIVRRARGGGELTVRIEGMDAPEICQAGGPASRSALAGLVLHRRVEVAPRGRDTYRRTLARLRLGGQDVGGWMVAQGQAWSYRFRGRQGPYHEAEVRARWEQRGLWAQPHAEEPRRFRQRHGSCHPGSIAR</sequence>
<evidence type="ECO:0000313" key="4">
    <source>
        <dbReference type="Proteomes" id="UP000715965"/>
    </source>
</evidence>
<comment type="caution">
    <text evidence="3">The sequence shown here is derived from an EMBL/GenBank/DDBJ whole genome shotgun (WGS) entry which is preliminary data.</text>
</comment>
<dbReference type="PROSITE" id="PS50830">
    <property type="entry name" value="TNASE_3"/>
    <property type="match status" value="1"/>
</dbReference>
<feature type="region of interest" description="Disordered" evidence="1">
    <location>
        <begin position="161"/>
        <end position="181"/>
    </location>
</feature>